<dbReference type="GO" id="GO:0006260">
    <property type="term" value="P:DNA replication"/>
    <property type="evidence" value="ECO:0007669"/>
    <property type="project" value="InterPro"/>
</dbReference>
<feature type="compositionally biased region" description="Low complexity" evidence="1">
    <location>
        <begin position="222"/>
        <end position="235"/>
    </location>
</feature>
<dbReference type="InterPro" id="IPR007694">
    <property type="entry name" value="DNA_helicase_DnaB-like_C"/>
</dbReference>
<dbReference type="PANTHER" id="PTHR12873">
    <property type="entry name" value="T7-LIKE MITOCHONDRIAL DNA HELICASE"/>
    <property type="match status" value="1"/>
</dbReference>
<dbReference type="OrthoDB" id="275278at2759"/>
<dbReference type="GO" id="GO:0003697">
    <property type="term" value="F:single-stranded DNA binding"/>
    <property type="evidence" value="ECO:0007669"/>
    <property type="project" value="InterPro"/>
</dbReference>
<feature type="region of interest" description="Disordered" evidence="1">
    <location>
        <begin position="203"/>
        <end position="235"/>
    </location>
</feature>
<dbReference type="SUPFAM" id="SSF52540">
    <property type="entry name" value="P-loop containing nucleoside triphosphate hydrolases"/>
    <property type="match status" value="1"/>
</dbReference>
<dbReference type="PANTHER" id="PTHR12873:SF0">
    <property type="entry name" value="TWINKLE MTDNA HELICASE"/>
    <property type="match status" value="1"/>
</dbReference>
<dbReference type="Gene3D" id="3.40.50.300">
    <property type="entry name" value="P-loop containing nucleotide triphosphate hydrolases"/>
    <property type="match status" value="1"/>
</dbReference>
<dbReference type="Pfam" id="PF13155">
    <property type="entry name" value="Toprim_2"/>
    <property type="match status" value="1"/>
</dbReference>
<dbReference type="Gene3D" id="3.90.580.10">
    <property type="entry name" value="Zinc finger, CHC2-type domain"/>
    <property type="match status" value="1"/>
</dbReference>
<evidence type="ECO:0000256" key="1">
    <source>
        <dbReference type="SAM" id="MobiDB-lite"/>
    </source>
</evidence>
<reference evidence="3" key="1">
    <citation type="submission" date="2020-06" db="EMBL/GenBank/DDBJ databases">
        <authorList>
            <consortium name="Plant Systems Biology data submission"/>
        </authorList>
    </citation>
    <scope>NUCLEOTIDE SEQUENCE</scope>
    <source>
        <strain evidence="3">D6</strain>
    </source>
</reference>
<evidence type="ECO:0000259" key="2">
    <source>
        <dbReference type="PROSITE" id="PS51199"/>
    </source>
</evidence>
<feature type="domain" description="SF4 helicase" evidence="2">
    <location>
        <begin position="513"/>
        <end position="770"/>
    </location>
</feature>
<dbReference type="GO" id="GO:0008270">
    <property type="term" value="F:zinc ion binding"/>
    <property type="evidence" value="ECO:0007669"/>
    <property type="project" value="InterPro"/>
</dbReference>
<gene>
    <name evidence="3" type="ORF">SEMRO_12_G009200.1</name>
</gene>
<comment type="caution">
    <text evidence="3">The sequence shown here is derived from an EMBL/GenBank/DDBJ whole genome shotgun (WGS) entry which is preliminary data.</text>
</comment>
<name>A0A9N8H2N6_9STRA</name>
<dbReference type="PROSITE" id="PS51199">
    <property type="entry name" value="SF4_HELICASE"/>
    <property type="match status" value="1"/>
</dbReference>
<dbReference type="GO" id="GO:0005524">
    <property type="term" value="F:ATP binding"/>
    <property type="evidence" value="ECO:0007669"/>
    <property type="project" value="InterPro"/>
</dbReference>
<keyword evidence="4" id="KW-1185">Reference proteome</keyword>
<dbReference type="InterPro" id="IPR027417">
    <property type="entry name" value="P-loop_NTPase"/>
</dbReference>
<dbReference type="SUPFAM" id="SSF56731">
    <property type="entry name" value="DNA primase core"/>
    <property type="match status" value="1"/>
</dbReference>
<dbReference type="InterPro" id="IPR034154">
    <property type="entry name" value="TOPRIM_DnaG/twinkle"/>
</dbReference>
<evidence type="ECO:0000313" key="3">
    <source>
        <dbReference type="EMBL" id="CAB9496960.1"/>
    </source>
</evidence>
<sequence>MLRSSLSFVRKSNRREQHGRLILAVSGCSGDDRCSSSSAAIHPMASSSSSSLPLSNAMITFSQKDHLFMARRHFSHLIQFPLPLQQHPQHLPKQLIDHPHQQQQVRTKVFVSSHNDMNITSNQILDYCGTRGIQIATARVTSSHVVLKECPFCDKPTNNKADNEYKCYINIGGGAYFCHRCGNGGSWFDFKAHLRGYQHTVTTLSGGGSPPPNVPRASTAKGAGAPINISSSSPAPLRMPKQRLQSFYISNLLDSNDKKNDEVLDYLKNTRGLNEATLRKYGVGRAKYQFPSNKGGEYVDAECITFPWIMTVGHVKEQEELRGAEFTMPSRNGSDAGANAVMDDSDYVTRRIKVRALKEKGWQRLDPAGGGWGLFGFHTVENATELVLTEGEFDAMAVYQATGRPAVSLPNGCRSLPMEVLPMLERFEKIYLWMDHDGPGQEGAKQFAQKIGMQRCYIVQPLNDQEPCKDANEALLKGLDLEAMIKKASVTKHENVMDFEAIRNDVIHEILNPNEYSGVPMPSLPLLTKLIKGFRRGELTVLTGPTGSGKTTFLGQLSLDLAEQDVNVMWGSFEIKNTRLAQKLLQQYNRKPLPTAEQPDAQAVLHALADRFSALPMHFMKFHGGSDLEDVLDAMEYAVYVSDVEHIILDNLQFMISRNTLNKSFDKFDIQDVAIEKFRKFATDRNVHVTLVVHPRKEDESSKLNISSIYGSAKATQEADTVMILQSELMGGNRRKYIDVKKNRFDGSLGQCPLHFDGKSSRYGDTPIAC</sequence>
<dbReference type="Gene3D" id="3.40.1360.10">
    <property type="match status" value="1"/>
</dbReference>
<protein>
    <submittedName>
        <fullName evidence="3">Twinkle protein, mitochondrial</fullName>
    </submittedName>
</protein>
<accession>A0A9N8H2N6</accession>
<dbReference type="EMBL" id="CAICTM010000012">
    <property type="protein sequence ID" value="CAB9496960.1"/>
    <property type="molecule type" value="Genomic_DNA"/>
</dbReference>
<dbReference type="GO" id="GO:0043139">
    <property type="term" value="F:5'-3' DNA helicase activity"/>
    <property type="evidence" value="ECO:0007669"/>
    <property type="project" value="InterPro"/>
</dbReference>
<dbReference type="CDD" id="cd01029">
    <property type="entry name" value="TOPRIM_primases"/>
    <property type="match status" value="1"/>
</dbReference>
<proteinExistence type="predicted"/>
<dbReference type="SUPFAM" id="SSF57783">
    <property type="entry name" value="Zinc beta-ribbon"/>
    <property type="match status" value="1"/>
</dbReference>
<dbReference type="Proteomes" id="UP001153069">
    <property type="component" value="Unassembled WGS sequence"/>
</dbReference>
<dbReference type="InterPro" id="IPR036977">
    <property type="entry name" value="DNA_primase_Znf_CHC2"/>
</dbReference>
<dbReference type="AlphaFoldDB" id="A0A9N8H2N6"/>
<dbReference type="InterPro" id="IPR027032">
    <property type="entry name" value="Twinkle-like"/>
</dbReference>
<dbReference type="CDD" id="cd01122">
    <property type="entry name" value="Twinkle_C"/>
    <property type="match status" value="1"/>
</dbReference>
<dbReference type="Pfam" id="PF13481">
    <property type="entry name" value="AAA_25"/>
    <property type="match status" value="1"/>
</dbReference>
<organism evidence="3 4">
    <name type="scientific">Seminavis robusta</name>
    <dbReference type="NCBI Taxonomy" id="568900"/>
    <lineage>
        <taxon>Eukaryota</taxon>
        <taxon>Sar</taxon>
        <taxon>Stramenopiles</taxon>
        <taxon>Ochrophyta</taxon>
        <taxon>Bacillariophyta</taxon>
        <taxon>Bacillariophyceae</taxon>
        <taxon>Bacillariophycidae</taxon>
        <taxon>Naviculales</taxon>
        <taxon>Naviculaceae</taxon>
        <taxon>Seminavis</taxon>
    </lineage>
</organism>
<evidence type="ECO:0000313" key="4">
    <source>
        <dbReference type="Proteomes" id="UP001153069"/>
    </source>
</evidence>